<proteinExistence type="predicted"/>
<dbReference type="Pfam" id="PF09485">
    <property type="entry name" value="CRISPR_Cse2"/>
    <property type="match status" value="1"/>
</dbReference>
<dbReference type="EMBL" id="BATL01000090">
    <property type="protein sequence ID" value="GAD77771.1"/>
    <property type="molecule type" value="Genomic_DNA"/>
</dbReference>
<dbReference type="RefSeq" id="WP_021711507.1">
    <property type="nucleotide sequence ID" value="NZ_BAOB01000138.1"/>
</dbReference>
<dbReference type="Gene3D" id="1.10.520.40">
    <property type="entry name" value="CRISPR-associated protein Cse2"/>
    <property type="match status" value="1"/>
</dbReference>
<dbReference type="eggNOG" id="ENOG50308KI">
    <property type="taxonomic scope" value="Bacteria"/>
</dbReference>
<dbReference type="CDD" id="cd09731">
    <property type="entry name" value="Cse2_I-E"/>
    <property type="match status" value="1"/>
</dbReference>
<dbReference type="InterPro" id="IPR038287">
    <property type="entry name" value="Cse2_sf"/>
</dbReference>
<evidence type="ECO:0000313" key="2">
    <source>
        <dbReference type="Proteomes" id="UP000016567"/>
    </source>
</evidence>
<dbReference type="STRING" id="1219077.VAZ01S_090_00080"/>
<keyword evidence="2" id="KW-1185">Reference proteome</keyword>
<dbReference type="NCBIfam" id="TIGR02548">
    <property type="entry name" value="casB_cse2"/>
    <property type="match status" value="1"/>
</dbReference>
<reference evidence="1 2" key="1">
    <citation type="submission" date="2013-09" db="EMBL/GenBank/DDBJ databases">
        <title>Whole genome shotgun sequence of Vibrio azureus NBRC 104587.</title>
        <authorList>
            <person name="Isaki S."/>
            <person name="Hosoyama A."/>
            <person name="Numata M."/>
            <person name="Hashimoto M."/>
            <person name="Hosoyama Y."/>
            <person name="Tsuchikane K."/>
            <person name="Noguchi M."/>
            <person name="Hirakata S."/>
            <person name="Ichikawa N."/>
            <person name="Ohji S."/>
            <person name="Yamazoe A."/>
            <person name="Fujita N."/>
        </authorList>
    </citation>
    <scope>NUCLEOTIDE SEQUENCE [LARGE SCALE GENOMIC DNA]</scope>
    <source>
        <strain evidence="1 2">NBRC 104587</strain>
    </source>
</reference>
<dbReference type="Proteomes" id="UP000016567">
    <property type="component" value="Unassembled WGS sequence"/>
</dbReference>
<protein>
    <submittedName>
        <fullName evidence="1">Putative CRISPR-associated protein</fullName>
    </submittedName>
</protein>
<comment type="caution">
    <text evidence="1">The sequence shown here is derived from an EMBL/GenBank/DDBJ whole genome shotgun (WGS) entry which is preliminary data.</text>
</comment>
<dbReference type="AlphaFoldDB" id="U3ACX1"/>
<dbReference type="InterPro" id="IPR013382">
    <property type="entry name" value="CRISPR-assoc_prot_Cse2"/>
</dbReference>
<organism evidence="1 2">
    <name type="scientific">Vibrio azureus NBRC 104587</name>
    <dbReference type="NCBI Taxonomy" id="1219077"/>
    <lineage>
        <taxon>Bacteria</taxon>
        <taxon>Pseudomonadati</taxon>
        <taxon>Pseudomonadota</taxon>
        <taxon>Gammaproteobacteria</taxon>
        <taxon>Vibrionales</taxon>
        <taxon>Vibrionaceae</taxon>
        <taxon>Vibrio</taxon>
    </lineage>
</organism>
<accession>U3ACX1</accession>
<evidence type="ECO:0000313" key="1">
    <source>
        <dbReference type="EMBL" id="GAD77771.1"/>
    </source>
</evidence>
<sequence length="177" mass="20040">MTSVPSKTDKCSAFIDYLFAQCERDKGFAARLRRADNSATEYQCWETLAKFNINLDFSSERLPHALIAAAVAKSRSDSNGTLPLGKAIALAFNDGVKSDQANMRLRRLLACHDVEEVCRILRPLITLIQSRVTLPLDFTALLKDLVWFNHDPQRARARWAQQFYQSERSGQVAEGQY</sequence>
<name>U3ACX1_9VIBR</name>
<dbReference type="OrthoDB" id="8560528at2"/>
<gene>
    <name evidence="1" type="ORF">VAZ01S_090_00080</name>
</gene>